<organism evidence="2 3">
    <name type="scientific">Aliidongia dinghuensis</name>
    <dbReference type="NCBI Taxonomy" id="1867774"/>
    <lineage>
        <taxon>Bacteria</taxon>
        <taxon>Pseudomonadati</taxon>
        <taxon>Pseudomonadota</taxon>
        <taxon>Alphaproteobacteria</taxon>
        <taxon>Rhodospirillales</taxon>
        <taxon>Dongiaceae</taxon>
        <taxon>Aliidongia</taxon>
    </lineage>
</organism>
<name>A0A8J3E6L4_9PROT</name>
<comment type="caution">
    <text evidence="2">The sequence shown here is derived from an EMBL/GenBank/DDBJ whole genome shotgun (WGS) entry which is preliminary data.</text>
</comment>
<keyword evidence="3" id="KW-1185">Reference proteome</keyword>
<accession>A0A8J3E6L4</accession>
<feature type="transmembrane region" description="Helical" evidence="1">
    <location>
        <begin position="114"/>
        <end position="132"/>
    </location>
</feature>
<protein>
    <submittedName>
        <fullName evidence="2">Uncharacterized protein</fullName>
    </submittedName>
</protein>
<reference evidence="2" key="1">
    <citation type="journal article" date="2014" name="Int. J. Syst. Evol. Microbiol.">
        <title>Complete genome sequence of Corynebacterium casei LMG S-19264T (=DSM 44701T), isolated from a smear-ripened cheese.</title>
        <authorList>
            <consortium name="US DOE Joint Genome Institute (JGI-PGF)"/>
            <person name="Walter F."/>
            <person name="Albersmeier A."/>
            <person name="Kalinowski J."/>
            <person name="Ruckert C."/>
        </authorList>
    </citation>
    <scope>NUCLEOTIDE SEQUENCE</scope>
    <source>
        <strain evidence="2">CGMCC 1.15725</strain>
    </source>
</reference>
<evidence type="ECO:0000313" key="2">
    <source>
        <dbReference type="EMBL" id="GGF45671.1"/>
    </source>
</evidence>
<keyword evidence="1" id="KW-1133">Transmembrane helix</keyword>
<reference evidence="2" key="2">
    <citation type="submission" date="2020-09" db="EMBL/GenBank/DDBJ databases">
        <authorList>
            <person name="Sun Q."/>
            <person name="Zhou Y."/>
        </authorList>
    </citation>
    <scope>NUCLEOTIDE SEQUENCE</scope>
    <source>
        <strain evidence="2">CGMCC 1.15725</strain>
    </source>
</reference>
<proteinExistence type="predicted"/>
<evidence type="ECO:0000256" key="1">
    <source>
        <dbReference type="SAM" id="Phobius"/>
    </source>
</evidence>
<evidence type="ECO:0000313" key="3">
    <source>
        <dbReference type="Proteomes" id="UP000646365"/>
    </source>
</evidence>
<dbReference type="Proteomes" id="UP000646365">
    <property type="component" value="Unassembled WGS sequence"/>
</dbReference>
<dbReference type="EMBL" id="BMJQ01000022">
    <property type="protein sequence ID" value="GGF45671.1"/>
    <property type="molecule type" value="Genomic_DNA"/>
</dbReference>
<keyword evidence="1" id="KW-0812">Transmembrane</keyword>
<keyword evidence="1" id="KW-0472">Membrane</keyword>
<gene>
    <name evidence="2" type="ORF">GCM10011611_60170</name>
</gene>
<dbReference type="AlphaFoldDB" id="A0A8J3E6L4"/>
<sequence>MVLQMPELQKKRLSATYEVQIRVGSGWQVTHALEDREGAILEAVALIGAHNDTVPIRVLGELHDALTNTTHPRVIWSHKPTPKPSPAVLFEEGREARVKKAQEKGLIGRRETMWVVRLVVLAGFLLMAFYVGTHIDMYNVRH</sequence>